<organism evidence="1 2">
    <name type="scientific">Chryseobacterium gleum</name>
    <name type="common">Flavobacterium gleum</name>
    <dbReference type="NCBI Taxonomy" id="250"/>
    <lineage>
        <taxon>Bacteria</taxon>
        <taxon>Pseudomonadati</taxon>
        <taxon>Bacteroidota</taxon>
        <taxon>Flavobacteriia</taxon>
        <taxon>Flavobacteriales</taxon>
        <taxon>Weeksellaceae</taxon>
        <taxon>Chryseobacterium group</taxon>
        <taxon>Chryseobacterium</taxon>
    </lineage>
</organism>
<dbReference type="OrthoDB" id="8765545at2"/>
<proteinExistence type="predicted"/>
<evidence type="ECO:0000313" key="1">
    <source>
        <dbReference type="EMBL" id="VEE05265.1"/>
    </source>
</evidence>
<protein>
    <submittedName>
        <fullName evidence="1">DNA mismatch repair enzyme (Predicted ATPase)</fullName>
    </submittedName>
</protein>
<dbReference type="Pfam" id="PF13589">
    <property type="entry name" value="HATPase_c_3"/>
    <property type="match status" value="1"/>
</dbReference>
<sequence length="688" mass="81079">MSNTLNKMNSVTEKITTNTRVIKNLLTKYGDTFKAFKELINNSIQAGSKNIFITINYTNSLTVKSGIEKIVIEDDGHGVPYSEFKKKVLQIATNVKERGQGIGRFSSFQIGELMKIETVAFDRLSKQYSKTIFGIDTRDLEDIELEKTDVKVDYQYFSEKNLPTYYKVEIENLHHNSPTRVPKKNLIIEDFKQEYIAQTIFENYPFEIFNDRVNFYINGQKLNKSYFVIGEPIYKKVDYTNKNGKIYDLNFYFYNVKTSLNKVKVFLQAENAGIKSVAHEFTYSSDWYTHDLGTWFVYIDSDLFDQDLFRNIDIESLGEEETKNLKICIKDTINDFFKTRNKRFEKFVKTLEKDKYYPYKDTKPATDSQEIVFKKIAYLIEDKHYIIEKDDKIRTFLFPLLDKAISDGNIEYIFNKVLNLSNENIEKFHNLLQKTDLENVVHFASQVADKTEFLNFLHELIYGKISAHLKERSQLHKIVENELWLFGENYNNTPHVWSDKKIGNILEELTIKHLHYEPTAEDNNIIEDTEGLDNITDLFFLNEKINDNEEREIMVVELKSPKCAIGKKELNQIDTYAFTIEDYPVLPAEKVKYKLYLVSSRLNRYAKSQVKSRRDSYPNQPFLYDKKKDKNIEVYVMEWSEIIELNKRKLNYLSNQLNIKDKSVKDKFENEYSALIDEKISAQLRQIK</sequence>
<dbReference type="Gene3D" id="3.30.565.10">
    <property type="entry name" value="Histidine kinase-like ATPase, C-terminal domain"/>
    <property type="match status" value="1"/>
</dbReference>
<gene>
    <name evidence="1" type="ORF">NCTC11432_00844</name>
</gene>
<reference evidence="1 2" key="1">
    <citation type="submission" date="2018-12" db="EMBL/GenBank/DDBJ databases">
        <authorList>
            <consortium name="Pathogen Informatics"/>
        </authorList>
    </citation>
    <scope>NUCLEOTIDE SEQUENCE [LARGE SCALE GENOMIC DNA]</scope>
    <source>
        <strain evidence="1 2">NCTC11432</strain>
    </source>
</reference>
<evidence type="ECO:0000313" key="2">
    <source>
        <dbReference type="Proteomes" id="UP000279227"/>
    </source>
</evidence>
<dbReference type="RefSeq" id="WP_002979292.1">
    <property type="nucleotide sequence ID" value="NZ_CP068486.1"/>
</dbReference>
<dbReference type="GeneID" id="93021998"/>
<dbReference type="Proteomes" id="UP000279227">
    <property type="component" value="Chromosome"/>
</dbReference>
<dbReference type="InterPro" id="IPR036890">
    <property type="entry name" value="HATPase_C_sf"/>
</dbReference>
<dbReference type="KEGG" id="cgle:NCTC11432_00844"/>
<name>A0A3S4M4E7_CHRGE</name>
<dbReference type="AlphaFoldDB" id="A0A3S4M4E7"/>
<dbReference type="EMBL" id="LR134289">
    <property type="protein sequence ID" value="VEE05265.1"/>
    <property type="molecule type" value="Genomic_DNA"/>
</dbReference>
<accession>A0A3S4M4E7</accession>
<dbReference type="STRING" id="525257.HMPREF0204_13633"/>
<dbReference type="SUPFAM" id="SSF55874">
    <property type="entry name" value="ATPase domain of HSP90 chaperone/DNA topoisomerase II/histidine kinase"/>
    <property type="match status" value="1"/>
</dbReference>